<dbReference type="Proteomes" id="UP001311232">
    <property type="component" value="Unassembled WGS sequence"/>
</dbReference>
<proteinExistence type="predicted"/>
<feature type="domain" description="DUF6729" evidence="1">
    <location>
        <begin position="60"/>
        <end position="191"/>
    </location>
</feature>
<accession>A0AAV9SC61</accession>
<dbReference type="EMBL" id="JAHHUM010000594">
    <property type="protein sequence ID" value="KAK5618929.1"/>
    <property type="molecule type" value="Genomic_DNA"/>
</dbReference>
<dbReference type="PANTHER" id="PTHR24401">
    <property type="entry name" value="SI:CH211-243P7.3-RELATED"/>
    <property type="match status" value="1"/>
</dbReference>
<protein>
    <recommendedName>
        <fullName evidence="1">DUF6729 domain-containing protein</fullName>
    </recommendedName>
</protein>
<reference evidence="2 3" key="1">
    <citation type="submission" date="2021-06" db="EMBL/GenBank/DDBJ databases">
        <authorList>
            <person name="Palmer J.M."/>
        </authorList>
    </citation>
    <scope>NUCLEOTIDE SEQUENCE [LARGE SCALE GENOMIC DNA]</scope>
    <source>
        <strain evidence="2 3">MEX-2019</strain>
        <tissue evidence="2">Muscle</tissue>
    </source>
</reference>
<evidence type="ECO:0000313" key="3">
    <source>
        <dbReference type="Proteomes" id="UP001311232"/>
    </source>
</evidence>
<dbReference type="InterPro" id="IPR046616">
    <property type="entry name" value="DUF6729"/>
</dbReference>
<organism evidence="2 3">
    <name type="scientific">Crenichthys baileyi</name>
    <name type="common">White River springfish</name>
    <dbReference type="NCBI Taxonomy" id="28760"/>
    <lineage>
        <taxon>Eukaryota</taxon>
        <taxon>Metazoa</taxon>
        <taxon>Chordata</taxon>
        <taxon>Craniata</taxon>
        <taxon>Vertebrata</taxon>
        <taxon>Euteleostomi</taxon>
        <taxon>Actinopterygii</taxon>
        <taxon>Neopterygii</taxon>
        <taxon>Teleostei</taxon>
        <taxon>Neoteleostei</taxon>
        <taxon>Acanthomorphata</taxon>
        <taxon>Ovalentaria</taxon>
        <taxon>Atherinomorphae</taxon>
        <taxon>Cyprinodontiformes</taxon>
        <taxon>Goodeidae</taxon>
        <taxon>Crenichthys</taxon>
    </lineage>
</organism>
<dbReference type="AlphaFoldDB" id="A0AAV9SC61"/>
<evidence type="ECO:0000259" key="1">
    <source>
        <dbReference type="Pfam" id="PF20499"/>
    </source>
</evidence>
<dbReference type="PANTHER" id="PTHR24401:SF29">
    <property type="entry name" value="SI:CH211-243P7.3-RELATED"/>
    <property type="match status" value="1"/>
</dbReference>
<dbReference type="Pfam" id="PF20499">
    <property type="entry name" value="DUF6729"/>
    <property type="match status" value="1"/>
</dbReference>
<gene>
    <name evidence="2" type="ORF">CRENBAI_007686</name>
</gene>
<sequence>MANRPAPRQKKWYELYELRVHSTRHLHQNTSSPIHYSCGCRTSGGRLRWSAPILLVVGINLTGAGLHKRARRILDVGRIYTMVTETLTCANCPGAKRSSNSWIWLTGYACDVRVIRLLQERDQGNSPTWILKQPKENHTEEWLQHVSRYTAECMGFLQGPGMLPVTFPDPPQLDVVLSCKRLLSVYSQDILARLEDIKALHYIDLWLHS</sequence>
<name>A0AAV9SC61_9TELE</name>
<comment type="caution">
    <text evidence="2">The sequence shown here is derived from an EMBL/GenBank/DDBJ whole genome shotgun (WGS) entry which is preliminary data.</text>
</comment>
<keyword evidence="3" id="KW-1185">Reference proteome</keyword>
<evidence type="ECO:0000313" key="2">
    <source>
        <dbReference type="EMBL" id="KAK5618929.1"/>
    </source>
</evidence>